<reference evidence="2 3" key="1">
    <citation type="submission" date="2013-09" db="EMBL/GenBank/DDBJ databases">
        <authorList>
            <person name="Zeng Z."/>
            <person name="Chen C."/>
        </authorList>
    </citation>
    <scope>NUCLEOTIDE SEQUENCE [LARGE SCALE GENOMIC DNA]</scope>
    <source>
        <strain evidence="2 3">WB 3.3-2</strain>
    </source>
</reference>
<keyword evidence="3" id="KW-1185">Reference proteome</keyword>
<evidence type="ECO:0000313" key="3">
    <source>
        <dbReference type="Proteomes" id="UP000030152"/>
    </source>
</evidence>
<comment type="caution">
    <text evidence="2">The sequence shown here is derived from an EMBL/GenBank/DDBJ whole genome shotgun (WGS) entry which is preliminary data.</text>
</comment>
<name>A0A0A2M3T6_9FLAO</name>
<protein>
    <recommendedName>
        <fullName evidence="4">Outer membrane protein beta-barrel domain-containing protein</fullName>
    </recommendedName>
</protein>
<feature type="chain" id="PRO_5002002824" description="Outer membrane protein beta-barrel domain-containing protein" evidence="1">
    <location>
        <begin position="26"/>
        <end position="131"/>
    </location>
</feature>
<gene>
    <name evidence="2" type="ORF">Q765_06420</name>
</gene>
<organism evidence="2 3">
    <name type="scientific">Flavobacterium rivuli WB 3.3-2 = DSM 21788</name>
    <dbReference type="NCBI Taxonomy" id="1121895"/>
    <lineage>
        <taxon>Bacteria</taxon>
        <taxon>Pseudomonadati</taxon>
        <taxon>Bacteroidota</taxon>
        <taxon>Flavobacteriia</taxon>
        <taxon>Flavobacteriales</taxon>
        <taxon>Flavobacteriaceae</taxon>
        <taxon>Flavobacterium</taxon>
    </lineage>
</organism>
<dbReference type="PROSITE" id="PS51257">
    <property type="entry name" value="PROKAR_LIPOPROTEIN"/>
    <property type="match status" value="1"/>
</dbReference>
<proteinExistence type="predicted"/>
<evidence type="ECO:0000313" key="2">
    <source>
        <dbReference type="EMBL" id="KGO87297.1"/>
    </source>
</evidence>
<dbReference type="eggNOG" id="ENOG502ZS2H">
    <property type="taxonomic scope" value="Bacteria"/>
</dbReference>
<dbReference type="Proteomes" id="UP000030152">
    <property type="component" value="Unassembled WGS sequence"/>
</dbReference>
<accession>A0A0A2M3T6</accession>
<feature type="signal peptide" evidence="1">
    <location>
        <begin position="1"/>
        <end position="25"/>
    </location>
</feature>
<dbReference type="RefSeq" id="WP_020213376.1">
    <property type="nucleotide sequence ID" value="NZ_JRLX01000005.1"/>
</dbReference>
<dbReference type="OrthoDB" id="839040at2"/>
<sequence>MRKKITKTALAAALLFSISCWSQEAATTNNTDKKTIKNVEAGFDGMLAVSYGTKAFGINVGGPSLKYKFTKNFKVGVGAFPSLLIMDRKAQPRLAVSPIVEYRNWMLITPYYGYNSKDRMIWTFGLGYKFI</sequence>
<evidence type="ECO:0008006" key="4">
    <source>
        <dbReference type="Google" id="ProtNLM"/>
    </source>
</evidence>
<evidence type="ECO:0000256" key="1">
    <source>
        <dbReference type="SAM" id="SignalP"/>
    </source>
</evidence>
<keyword evidence="1" id="KW-0732">Signal</keyword>
<dbReference type="AlphaFoldDB" id="A0A0A2M3T6"/>
<dbReference type="EMBL" id="JRLX01000005">
    <property type="protein sequence ID" value="KGO87297.1"/>
    <property type="molecule type" value="Genomic_DNA"/>
</dbReference>